<protein>
    <submittedName>
        <fullName evidence="20">Histone-lysine N-methyltransferase PRDM9-like</fullName>
    </submittedName>
</protein>
<organism evidence="19 20">
    <name type="scientific">Clupea harengus</name>
    <name type="common">Atlantic herring</name>
    <dbReference type="NCBI Taxonomy" id="7950"/>
    <lineage>
        <taxon>Eukaryota</taxon>
        <taxon>Metazoa</taxon>
        <taxon>Chordata</taxon>
        <taxon>Craniata</taxon>
        <taxon>Vertebrata</taxon>
        <taxon>Euteleostomi</taxon>
        <taxon>Actinopterygii</taxon>
        <taxon>Neopterygii</taxon>
        <taxon>Teleostei</taxon>
        <taxon>Clupei</taxon>
        <taxon>Clupeiformes</taxon>
        <taxon>Clupeoidei</taxon>
        <taxon>Clupeidae</taxon>
        <taxon>Clupea</taxon>
    </lineage>
</organism>
<keyword evidence="10" id="KW-0862">Zinc</keyword>
<comment type="subcellular location">
    <subcellularLocation>
        <location evidence="2">Nucleus</location>
    </subcellularLocation>
</comment>
<gene>
    <name evidence="20" type="primary">LOC105900721</name>
</gene>
<feature type="compositionally biased region" description="Basic residues" evidence="16">
    <location>
        <begin position="608"/>
        <end position="619"/>
    </location>
</feature>
<evidence type="ECO:0000313" key="20">
    <source>
        <dbReference type="RefSeq" id="XP_031419559.1"/>
    </source>
</evidence>
<comment type="similarity">
    <text evidence="3">Belongs to the krueppel C2H2-type zinc-finger protein family.</text>
</comment>
<dbReference type="PROSITE" id="PS00028">
    <property type="entry name" value="ZINC_FINGER_C2H2_1"/>
    <property type="match status" value="10"/>
</dbReference>
<evidence type="ECO:0000256" key="4">
    <source>
        <dbReference type="ARBA" id="ARBA00022603"/>
    </source>
</evidence>
<dbReference type="Pfam" id="PF00096">
    <property type="entry name" value="zf-C2H2"/>
    <property type="match status" value="10"/>
</dbReference>
<feature type="domain" description="C2H2-type" evidence="17">
    <location>
        <begin position="535"/>
        <end position="562"/>
    </location>
</feature>
<keyword evidence="19" id="KW-1185">Reference proteome</keyword>
<keyword evidence="7" id="KW-0479">Metal-binding</keyword>
<dbReference type="SUPFAM" id="SSF82199">
    <property type="entry name" value="SET domain"/>
    <property type="match status" value="1"/>
</dbReference>
<evidence type="ECO:0000256" key="5">
    <source>
        <dbReference type="ARBA" id="ARBA00022679"/>
    </source>
</evidence>
<dbReference type="FunFam" id="3.30.160.60:FF:000862">
    <property type="entry name" value="zinc finger protein 697"/>
    <property type="match status" value="1"/>
</dbReference>
<dbReference type="Proteomes" id="UP000515152">
    <property type="component" value="Chromosome 26"/>
</dbReference>
<feature type="domain" description="C2H2-type" evidence="17">
    <location>
        <begin position="367"/>
        <end position="394"/>
    </location>
</feature>
<dbReference type="FunFam" id="3.30.160.60:FF:002343">
    <property type="entry name" value="Zinc finger protein 33A"/>
    <property type="match status" value="3"/>
</dbReference>
<dbReference type="InterPro" id="IPR013087">
    <property type="entry name" value="Znf_C2H2_type"/>
</dbReference>
<evidence type="ECO:0000256" key="13">
    <source>
        <dbReference type="ARBA" id="ARBA00023163"/>
    </source>
</evidence>
<evidence type="ECO:0000259" key="17">
    <source>
        <dbReference type="PROSITE" id="PS50157"/>
    </source>
</evidence>
<keyword evidence="9 15" id="KW-0863">Zinc-finger</keyword>
<evidence type="ECO:0000256" key="11">
    <source>
        <dbReference type="ARBA" id="ARBA00023015"/>
    </source>
</evidence>
<evidence type="ECO:0000256" key="6">
    <source>
        <dbReference type="ARBA" id="ARBA00022691"/>
    </source>
</evidence>
<dbReference type="GO" id="GO:0008270">
    <property type="term" value="F:zinc ion binding"/>
    <property type="evidence" value="ECO:0007669"/>
    <property type="project" value="UniProtKB-KW"/>
</dbReference>
<accession>A0A6P8F3Y5</accession>
<reference evidence="20" key="1">
    <citation type="submission" date="2025-08" db="UniProtKB">
        <authorList>
            <consortium name="RefSeq"/>
        </authorList>
    </citation>
    <scope>IDENTIFICATION</scope>
</reference>
<dbReference type="RefSeq" id="XP_031419559.1">
    <property type="nucleotide sequence ID" value="XM_031563699.2"/>
</dbReference>
<keyword evidence="4" id="KW-0489">Methyltransferase</keyword>
<keyword evidence="6" id="KW-0949">S-adenosyl-L-methionine</keyword>
<dbReference type="KEGG" id="char:105900721"/>
<evidence type="ECO:0000256" key="8">
    <source>
        <dbReference type="ARBA" id="ARBA00022737"/>
    </source>
</evidence>
<feature type="domain" description="C2H2-type" evidence="17">
    <location>
        <begin position="339"/>
        <end position="366"/>
    </location>
</feature>
<dbReference type="Pfam" id="PF21549">
    <property type="entry name" value="PRDM2_PR"/>
    <property type="match status" value="1"/>
</dbReference>
<proteinExistence type="inferred from homology"/>
<dbReference type="GO" id="GO:0032259">
    <property type="term" value="P:methylation"/>
    <property type="evidence" value="ECO:0007669"/>
    <property type="project" value="UniProtKB-KW"/>
</dbReference>
<dbReference type="PANTHER" id="PTHR23235:SF142">
    <property type="entry name" value="ZINC FINGER PROTEIN 384"/>
    <property type="match status" value="1"/>
</dbReference>
<keyword evidence="8" id="KW-0677">Repeat</keyword>
<dbReference type="GO" id="GO:0005634">
    <property type="term" value="C:nucleus"/>
    <property type="evidence" value="ECO:0007669"/>
    <property type="project" value="UniProtKB-SubCell"/>
</dbReference>
<evidence type="ECO:0000256" key="12">
    <source>
        <dbReference type="ARBA" id="ARBA00023125"/>
    </source>
</evidence>
<evidence type="ECO:0000256" key="16">
    <source>
        <dbReference type="SAM" id="MobiDB-lite"/>
    </source>
</evidence>
<dbReference type="SMART" id="SM00355">
    <property type="entry name" value="ZnF_C2H2"/>
    <property type="match status" value="10"/>
</dbReference>
<evidence type="ECO:0000313" key="19">
    <source>
        <dbReference type="Proteomes" id="UP000515152"/>
    </source>
</evidence>
<evidence type="ECO:0000256" key="10">
    <source>
        <dbReference type="ARBA" id="ARBA00022833"/>
    </source>
</evidence>
<name>A0A6P8F3Y5_CLUHA</name>
<dbReference type="FunFam" id="3.30.160.60:FF:001530">
    <property type="entry name" value="Zinc finger protein 268"/>
    <property type="match status" value="1"/>
</dbReference>
<dbReference type="Gene3D" id="2.170.270.10">
    <property type="entry name" value="SET domain"/>
    <property type="match status" value="1"/>
</dbReference>
<keyword evidence="5" id="KW-0808">Transferase</keyword>
<dbReference type="GO" id="GO:0000981">
    <property type="term" value="F:DNA-binding transcription factor activity, RNA polymerase II-specific"/>
    <property type="evidence" value="ECO:0007669"/>
    <property type="project" value="TreeGrafter"/>
</dbReference>
<dbReference type="InterPro" id="IPR036236">
    <property type="entry name" value="Znf_C2H2_sf"/>
</dbReference>
<evidence type="ECO:0000256" key="3">
    <source>
        <dbReference type="ARBA" id="ARBA00006991"/>
    </source>
</evidence>
<dbReference type="SMART" id="SM00317">
    <property type="entry name" value="SET"/>
    <property type="match status" value="1"/>
</dbReference>
<dbReference type="FunFam" id="3.30.160.60:FF:000475">
    <property type="entry name" value="zinc finger protein 32 isoform X1"/>
    <property type="match status" value="1"/>
</dbReference>
<dbReference type="PANTHER" id="PTHR23235">
    <property type="entry name" value="KRUEPPEL-LIKE TRANSCRIPTION FACTOR"/>
    <property type="match status" value="1"/>
</dbReference>
<feature type="domain" description="C2H2-type" evidence="17">
    <location>
        <begin position="479"/>
        <end position="506"/>
    </location>
</feature>
<dbReference type="AlphaFoldDB" id="A0A6P8F3Y5"/>
<evidence type="ECO:0000256" key="14">
    <source>
        <dbReference type="ARBA" id="ARBA00023242"/>
    </source>
</evidence>
<comment type="function">
    <text evidence="1">May be involved in transcriptional regulation.</text>
</comment>
<dbReference type="GeneID" id="105900721"/>
<feature type="compositionally biased region" description="Basic residues" evidence="16">
    <location>
        <begin position="130"/>
        <end position="142"/>
    </location>
</feature>
<keyword evidence="11" id="KW-0805">Transcription regulation</keyword>
<dbReference type="CDD" id="cd19193">
    <property type="entry name" value="PR-SET_PRDM7_9"/>
    <property type="match status" value="1"/>
</dbReference>
<evidence type="ECO:0000256" key="9">
    <source>
        <dbReference type="ARBA" id="ARBA00022771"/>
    </source>
</evidence>
<keyword evidence="14" id="KW-0539">Nucleus</keyword>
<dbReference type="InterPro" id="IPR001214">
    <property type="entry name" value="SET_dom"/>
</dbReference>
<keyword evidence="13" id="KW-0804">Transcription</keyword>
<dbReference type="FunFam" id="3.30.160.60:FF:000218">
    <property type="entry name" value="Zinc finger protein 10"/>
    <property type="match status" value="1"/>
</dbReference>
<dbReference type="InterPro" id="IPR044417">
    <property type="entry name" value="PRDM7_9_PR-SET"/>
</dbReference>
<dbReference type="SUPFAM" id="SSF57667">
    <property type="entry name" value="beta-beta-alpha zinc fingers"/>
    <property type="match status" value="6"/>
</dbReference>
<dbReference type="InterPro" id="IPR046341">
    <property type="entry name" value="SET_dom_sf"/>
</dbReference>
<evidence type="ECO:0000256" key="15">
    <source>
        <dbReference type="PROSITE-ProRule" id="PRU00042"/>
    </source>
</evidence>
<feature type="domain" description="C2H2-type" evidence="17">
    <location>
        <begin position="451"/>
        <end position="478"/>
    </location>
</feature>
<dbReference type="GO" id="GO:0042054">
    <property type="term" value="F:histone methyltransferase activity"/>
    <property type="evidence" value="ECO:0007669"/>
    <property type="project" value="InterPro"/>
</dbReference>
<feature type="domain" description="SET" evidence="18">
    <location>
        <begin position="198"/>
        <end position="312"/>
    </location>
</feature>
<dbReference type="FunFam" id="3.30.160.60:FF:001119">
    <property type="entry name" value="zinc finger protein 408"/>
    <property type="match status" value="1"/>
</dbReference>
<feature type="region of interest" description="Disordered" evidence="16">
    <location>
        <begin position="126"/>
        <end position="153"/>
    </location>
</feature>
<dbReference type="FunFam" id="3.30.160.60:FF:000097">
    <property type="entry name" value="Zinc finger protein"/>
    <property type="match status" value="1"/>
</dbReference>
<sequence>MSSRRRINMEPDGPRLVPLSVKMEESTPGVSVLLLVKTEPGSTPSLGAGCDDGTQTNQLADCSKTEEMHGEVKQEPPWTEVKQEPLCVEVKQEPLCVEVKQEPPWSDGELQNQGVSKREWLKQQKDQLNSHKRGGSLRKRPRVSYAEEEEPKDEDRLYCEDCESFFLDECGVHGPPNFIPDTPAPVGVPDRARLTLPPGLVVRESNIPNAGLGVFNQGQTVPRGAHFGPYEGEVTDRDEAIESGYSWMIYKSRHADEHIDAKRETHSNWMRYVNCACDGEEQNLVAFQYRGGIVYRCCKPIAPGEELLIWYGEDYVRDLGISFHCLWDIKSSAKGEKPYHCTQCGKCFTQKGTLKLHQRIHTGERPYHCIQCGMSFTQKGSLKLHQRLHTGERPFHCTECGESFTRGSDLKLHQRIHTGEMPFHCTQCGKDFNYVGDLKKHQRIHTGEKPYHCTQCGKTFNQKGDLTRHQRIHTGERPYYCTQCGKDFIHGGDLKKHQRIHTGEKPYHCTQCGKTFNQEGHLKKHRHSHTGEKSHHCTQCGKSFSQKDSLKLHQRMHTGERPYICTECGETFTRGDHLKLHQRSHTGEKPYHCTQCGKSCSHSSDLKKHVRTHKKKKLQ</sequence>
<feature type="domain" description="C2H2-type" evidence="17">
    <location>
        <begin position="395"/>
        <end position="422"/>
    </location>
</feature>
<dbReference type="PROSITE" id="PS50280">
    <property type="entry name" value="SET"/>
    <property type="match status" value="1"/>
</dbReference>
<dbReference type="PROSITE" id="PS50157">
    <property type="entry name" value="ZINC_FINGER_C2H2_2"/>
    <property type="match status" value="10"/>
</dbReference>
<evidence type="ECO:0000256" key="2">
    <source>
        <dbReference type="ARBA" id="ARBA00004123"/>
    </source>
</evidence>
<feature type="domain" description="C2H2-type" evidence="17">
    <location>
        <begin position="563"/>
        <end position="590"/>
    </location>
</feature>
<feature type="domain" description="C2H2-type" evidence="17">
    <location>
        <begin position="507"/>
        <end position="534"/>
    </location>
</feature>
<feature type="domain" description="C2H2-type" evidence="17">
    <location>
        <begin position="591"/>
        <end position="618"/>
    </location>
</feature>
<feature type="domain" description="C2H2-type" evidence="17">
    <location>
        <begin position="423"/>
        <end position="450"/>
    </location>
</feature>
<dbReference type="Gene3D" id="3.30.160.60">
    <property type="entry name" value="Classic Zinc Finger"/>
    <property type="match status" value="10"/>
</dbReference>
<dbReference type="GO" id="GO:0000978">
    <property type="term" value="F:RNA polymerase II cis-regulatory region sequence-specific DNA binding"/>
    <property type="evidence" value="ECO:0007669"/>
    <property type="project" value="TreeGrafter"/>
</dbReference>
<dbReference type="OrthoDB" id="9439903at2759"/>
<feature type="region of interest" description="Disordered" evidence="16">
    <location>
        <begin position="599"/>
        <end position="619"/>
    </location>
</feature>
<evidence type="ECO:0000256" key="1">
    <source>
        <dbReference type="ARBA" id="ARBA00003767"/>
    </source>
</evidence>
<keyword evidence="12" id="KW-0238">DNA-binding</keyword>
<evidence type="ECO:0000256" key="7">
    <source>
        <dbReference type="ARBA" id="ARBA00022723"/>
    </source>
</evidence>
<dbReference type="FunFam" id="3.30.160.60:FF:000912">
    <property type="entry name" value="Zinc finger protein 660"/>
    <property type="match status" value="1"/>
</dbReference>
<evidence type="ECO:0000259" key="18">
    <source>
        <dbReference type="PROSITE" id="PS50280"/>
    </source>
</evidence>